<evidence type="ECO:0000313" key="4">
    <source>
        <dbReference type="EMBL" id="PPE74859.1"/>
    </source>
</evidence>
<dbReference type="Gene3D" id="3.40.630.30">
    <property type="match status" value="1"/>
</dbReference>
<keyword evidence="5" id="KW-1185">Reference proteome</keyword>
<dbReference type="SUPFAM" id="SSF55729">
    <property type="entry name" value="Acyl-CoA N-acyltransferases (Nat)"/>
    <property type="match status" value="1"/>
</dbReference>
<dbReference type="GO" id="GO:0016747">
    <property type="term" value="F:acyltransferase activity, transferring groups other than amino-acyl groups"/>
    <property type="evidence" value="ECO:0007669"/>
    <property type="project" value="InterPro"/>
</dbReference>
<dbReference type="Pfam" id="PF00583">
    <property type="entry name" value="Acetyltransf_1"/>
    <property type="match status" value="1"/>
</dbReference>
<dbReference type="InterPro" id="IPR016181">
    <property type="entry name" value="Acyl_CoA_acyltransferase"/>
</dbReference>
<gene>
    <name evidence="4" type="ORF">C3942_04065</name>
</gene>
<dbReference type="AlphaFoldDB" id="A0A2S5TIQ1"/>
<feature type="domain" description="N-acetyltransferase" evidence="3">
    <location>
        <begin position="1"/>
        <end position="146"/>
    </location>
</feature>
<proteinExistence type="predicted"/>
<comment type="caution">
    <text evidence="4">The sequence shown here is derived from an EMBL/GenBank/DDBJ whole genome shotgun (WGS) entry which is preliminary data.</text>
</comment>
<evidence type="ECO:0000259" key="3">
    <source>
        <dbReference type="PROSITE" id="PS51186"/>
    </source>
</evidence>
<keyword evidence="2" id="KW-0012">Acyltransferase</keyword>
<sequence length="147" mass="15851">MQVRRAGPADLPALLALEQNFPGDRMSARSMRRLLAADSAAIWVARSGGLTLGSLVLLTRRNSAVARIYSVVVDPAARGQGIAGRLVNAAERHARLGKKALMSLEVRADNAPARALYRRLGYAETAVLRAYYEDGADGLRLRRPLSG</sequence>
<evidence type="ECO:0000313" key="5">
    <source>
        <dbReference type="Proteomes" id="UP000238220"/>
    </source>
</evidence>
<organism evidence="4 5">
    <name type="scientific">Solimonas fluminis</name>
    <dbReference type="NCBI Taxonomy" id="2086571"/>
    <lineage>
        <taxon>Bacteria</taxon>
        <taxon>Pseudomonadati</taxon>
        <taxon>Pseudomonadota</taxon>
        <taxon>Gammaproteobacteria</taxon>
        <taxon>Nevskiales</taxon>
        <taxon>Nevskiaceae</taxon>
        <taxon>Solimonas</taxon>
    </lineage>
</organism>
<dbReference type="OrthoDB" id="27442at2"/>
<dbReference type="CDD" id="cd04301">
    <property type="entry name" value="NAT_SF"/>
    <property type="match status" value="1"/>
</dbReference>
<keyword evidence="1 4" id="KW-0808">Transferase</keyword>
<protein>
    <submittedName>
        <fullName evidence="4">GNAT family N-acetyltransferase</fullName>
    </submittedName>
</protein>
<dbReference type="InterPro" id="IPR050832">
    <property type="entry name" value="Bact_Acetyltransf"/>
</dbReference>
<accession>A0A2S5TIQ1</accession>
<dbReference type="PROSITE" id="PS51186">
    <property type="entry name" value="GNAT"/>
    <property type="match status" value="1"/>
</dbReference>
<dbReference type="PANTHER" id="PTHR43877:SF2">
    <property type="entry name" value="AMINOALKYLPHOSPHONATE N-ACETYLTRANSFERASE-RELATED"/>
    <property type="match status" value="1"/>
</dbReference>
<dbReference type="PANTHER" id="PTHR43877">
    <property type="entry name" value="AMINOALKYLPHOSPHONATE N-ACETYLTRANSFERASE-RELATED-RELATED"/>
    <property type="match status" value="1"/>
</dbReference>
<evidence type="ECO:0000256" key="2">
    <source>
        <dbReference type="ARBA" id="ARBA00023315"/>
    </source>
</evidence>
<dbReference type="InterPro" id="IPR000182">
    <property type="entry name" value="GNAT_dom"/>
</dbReference>
<dbReference type="RefSeq" id="WP_104229086.1">
    <property type="nucleotide sequence ID" value="NZ_PSNW01000002.1"/>
</dbReference>
<evidence type="ECO:0000256" key="1">
    <source>
        <dbReference type="ARBA" id="ARBA00022679"/>
    </source>
</evidence>
<dbReference type="EMBL" id="PSNW01000002">
    <property type="protein sequence ID" value="PPE74859.1"/>
    <property type="molecule type" value="Genomic_DNA"/>
</dbReference>
<name>A0A2S5TIQ1_9GAMM</name>
<reference evidence="4 5" key="1">
    <citation type="submission" date="2018-02" db="EMBL/GenBank/DDBJ databases">
        <title>Genome sequencing of Solimonas sp. HR-BB.</title>
        <authorList>
            <person name="Lee Y."/>
            <person name="Jeon C.O."/>
        </authorList>
    </citation>
    <scope>NUCLEOTIDE SEQUENCE [LARGE SCALE GENOMIC DNA]</scope>
    <source>
        <strain evidence="4 5">HR-BB</strain>
    </source>
</reference>
<dbReference type="Proteomes" id="UP000238220">
    <property type="component" value="Unassembled WGS sequence"/>
</dbReference>